<comment type="caution">
    <text evidence="2">The sequence shown here is derived from an EMBL/GenBank/DDBJ whole genome shotgun (WGS) entry which is preliminary data.</text>
</comment>
<dbReference type="AlphaFoldDB" id="A0A9N8VXR9"/>
<proteinExistence type="predicted"/>
<gene>
    <name evidence="2" type="ORF">RFULGI_LOCUS989</name>
</gene>
<dbReference type="Proteomes" id="UP000789396">
    <property type="component" value="Unassembled WGS sequence"/>
</dbReference>
<evidence type="ECO:0000313" key="3">
    <source>
        <dbReference type="Proteomes" id="UP000789396"/>
    </source>
</evidence>
<name>A0A9N8VXR9_9GLOM</name>
<feature type="region of interest" description="Disordered" evidence="1">
    <location>
        <begin position="35"/>
        <end position="59"/>
    </location>
</feature>
<feature type="compositionally biased region" description="Basic and acidic residues" evidence="1">
    <location>
        <begin position="45"/>
        <end position="59"/>
    </location>
</feature>
<keyword evidence="3" id="KW-1185">Reference proteome</keyword>
<accession>A0A9N8VXR9</accession>
<organism evidence="2 3">
    <name type="scientific">Racocetra fulgida</name>
    <dbReference type="NCBI Taxonomy" id="60492"/>
    <lineage>
        <taxon>Eukaryota</taxon>
        <taxon>Fungi</taxon>
        <taxon>Fungi incertae sedis</taxon>
        <taxon>Mucoromycota</taxon>
        <taxon>Glomeromycotina</taxon>
        <taxon>Glomeromycetes</taxon>
        <taxon>Diversisporales</taxon>
        <taxon>Gigasporaceae</taxon>
        <taxon>Racocetra</taxon>
    </lineage>
</organism>
<dbReference type="EMBL" id="CAJVPZ010000524">
    <property type="protein sequence ID" value="CAG8468047.1"/>
    <property type="molecule type" value="Genomic_DNA"/>
</dbReference>
<feature type="region of interest" description="Disordered" evidence="1">
    <location>
        <begin position="97"/>
        <end position="144"/>
    </location>
</feature>
<reference evidence="2" key="1">
    <citation type="submission" date="2021-06" db="EMBL/GenBank/DDBJ databases">
        <authorList>
            <person name="Kallberg Y."/>
            <person name="Tangrot J."/>
            <person name="Rosling A."/>
        </authorList>
    </citation>
    <scope>NUCLEOTIDE SEQUENCE</scope>
    <source>
        <strain evidence="2">IN212</strain>
    </source>
</reference>
<sequence length="144" mass="16296">MTSTSGSSKATPPAVMATFKETKFPDLSKVDNSKDIMKGNYGYTRDNDMTRIGRNPDDATNHDKFEGMFNILYIQQFLDRLTQETFEKPYQDEFIEKRQNFDTSNAEESDSDTSNEASSLEISLEIINPNEFENPGEQKGKGAL</sequence>
<evidence type="ECO:0000313" key="2">
    <source>
        <dbReference type="EMBL" id="CAG8468047.1"/>
    </source>
</evidence>
<protein>
    <submittedName>
        <fullName evidence="2">7963_t:CDS:1</fullName>
    </submittedName>
</protein>
<evidence type="ECO:0000256" key="1">
    <source>
        <dbReference type="SAM" id="MobiDB-lite"/>
    </source>
</evidence>